<sequence length="64" mass="7226">MEINKNSWKKRSLYGIFAGAINGLALLAWDYFQGNDLQTELYVFQALVMGVFIAIASKNKVAKR</sequence>
<evidence type="ECO:0008006" key="4">
    <source>
        <dbReference type="Google" id="ProtNLM"/>
    </source>
</evidence>
<name>A0ABW5KRH5_9FLAO</name>
<evidence type="ECO:0000313" key="3">
    <source>
        <dbReference type="Proteomes" id="UP001597472"/>
    </source>
</evidence>
<gene>
    <name evidence="2" type="ORF">ACFSQP_03925</name>
</gene>
<keyword evidence="1" id="KW-0812">Transmembrane</keyword>
<dbReference type="Proteomes" id="UP001597472">
    <property type="component" value="Unassembled WGS sequence"/>
</dbReference>
<keyword evidence="3" id="KW-1185">Reference proteome</keyword>
<feature type="transmembrane region" description="Helical" evidence="1">
    <location>
        <begin position="12"/>
        <end position="29"/>
    </location>
</feature>
<reference evidence="3" key="1">
    <citation type="journal article" date="2019" name="Int. J. Syst. Evol. Microbiol.">
        <title>The Global Catalogue of Microorganisms (GCM) 10K type strain sequencing project: providing services to taxonomists for standard genome sequencing and annotation.</title>
        <authorList>
            <consortium name="The Broad Institute Genomics Platform"/>
            <consortium name="The Broad Institute Genome Sequencing Center for Infectious Disease"/>
            <person name="Wu L."/>
            <person name="Ma J."/>
        </authorList>
    </citation>
    <scope>NUCLEOTIDE SEQUENCE [LARGE SCALE GENOMIC DNA]</scope>
    <source>
        <strain evidence="3">KCTC 42587</strain>
    </source>
</reference>
<accession>A0ABW5KRH5</accession>
<evidence type="ECO:0000313" key="2">
    <source>
        <dbReference type="EMBL" id="MFD2550959.1"/>
    </source>
</evidence>
<keyword evidence="1" id="KW-0472">Membrane</keyword>
<keyword evidence="1" id="KW-1133">Transmembrane helix</keyword>
<protein>
    <recommendedName>
        <fullName evidence="4">Gliding motility protein GldL</fullName>
    </recommendedName>
</protein>
<dbReference type="RefSeq" id="WP_376891943.1">
    <property type="nucleotide sequence ID" value="NZ_JBHULS010000001.1"/>
</dbReference>
<proteinExistence type="predicted"/>
<feature type="transmembrane region" description="Helical" evidence="1">
    <location>
        <begin position="41"/>
        <end position="57"/>
    </location>
</feature>
<evidence type="ECO:0000256" key="1">
    <source>
        <dbReference type="SAM" id="Phobius"/>
    </source>
</evidence>
<organism evidence="2 3">
    <name type="scientific">Bizionia sediminis</name>
    <dbReference type="NCBI Taxonomy" id="1737064"/>
    <lineage>
        <taxon>Bacteria</taxon>
        <taxon>Pseudomonadati</taxon>
        <taxon>Bacteroidota</taxon>
        <taxon>Flavobacteriia</taxon>
        <taxon>Flavobacteriales</taxon>
        <taxon>Flavobacteriaceae</taxon>
        <taxon>Bizionia</taxon>
    </lineage>
</organism>
<dbReference type="EMBL" id="JBHULS010000001">
    <property type="protein sequence ID" value="MFD2550959.1"/>
    <property type="molecule type" value="Genomic_DNA"/>
</dbReference>
<comment type="caution">
    <text evidence="2">The sequence shown here is derived from an EMBL/GenBank/DDBJ whole genome shotgun (WGS) entry which is preliminary data.</text>
</comment>